<organism evidence="13 14">
    <name type="scientific">Portunus trituberculatus</name>
    <name type="common">Swimming crab</name>
    <name type="synonym">Neptunus trituberculatus</name>
    <dbReference type="NCBI Taxonomy" id="210409"/>
    <lineage>
        <taxon>Eukaryota</taxon>
        <taxon>Metazoa</taxon>
        <taxon>Ecdysozoa</taxon>
        <taxon>Arthropoda</taxon>
        <taxon>Crustacea</taxon>
        <taxon>Multicrustacea</taxon>
        <taxon>Malacostraca</taxon>
        <taxon>Eumalacostraca</taxon>
        <taxon>Eucarida</taxon>
        <taxon>Decapoda</taxon>
        <taxon>Pleocyemata</taxon>
        <taxon>Brachyura</taxon>
        <taxon>Eubrachyura</taxon>
        <taxon>Portunoidea</taxon>
        <taxon>Portunidae</taxon>
        <taxon>Portuninae</taxon>
        <taxon>Portunus</taxon>
    </lineage>
</organism>
<evidence type="ECO:0000256" key="8">
    <source>
        <dbReference type="ARBA" id="ARBA00023170"/>
    </source>
</evidence>
<evidence type="ECO:0000256" key="4">
    <source>
        <dbReference type="ARBA" id="ARBA00022692"/>
    </source>
</evidence>
<sequence>MIFVYIRIFYAAKARARRGLARSRPITRRGTPSAALYAHIGAGHRAGLLTKKVLVYHLRIHEDMEAANDEAKEGEGAPSKTKQQDARETWDETGKGVRHAGEGAAQPLTEPQPHGASPKGGPPHNQTANAKSGVQPAAPVPPPAAEHPRKVRPPPIRTLTKPRRELIDVGRVSTKILDLEKVKKRLARKKEKRATLILGLIMGSFIACWLPFFLLYLLVPLCPSCHIPDHGFHIAFWLGYMNSACNPVIYTIFNKDFRQAFRKILFK</sequence>
<dbReference type="GO" id="GO:0004930">
    <property type="term" value="F:G protein-coupled receptor activity"/>
    <property type="evidence" value="ECO:0007669"/>
    <property type="project" value="UniProtKB-KW"/>
</dbReference>
<keyword evidence="4 11" id="KW-0812">Transmembrane</keyword>
<dbReference type="GO" id="GO:0005886">
    <property type="term" value="C:plasma membrane"/>
    <property type="evidence" value="ECO:0007669"/>
    <property type="project" value="UniProtKB-SubCell"/>
</dbReference>
<evidence type="ECO:0000256" key="6">
    <source>
        <dbReference type="ARBA" id="ARBA00023040"/>
    </source>
</evidence>
<dbReference type="InterPro" id="IPR017452">
    <property type="entry name" value="GPCR_Rhodpsn_7TM"/>
</dbReference>
<evidence type="ECO:0000256" key="1">
    <source>
        <dbReference type="ARBA" id="ARBA00004651"/>
    </source>
</evidence>
<dbReference type="PRINTS" id="PR00237">
    <property type="entry name" value="GPCRRHODOPSN"/>
</dbReference>
<evidence type="ECO:0000313" key="13">
    <source>
        <dbReference type="EMBL" id="MPC13959.1"/>
    </source>
</evidence>
<dbReference type="PANTHER" id="PTHR24248:SF189">
    <property type="entry name" value="ALPHA2-ADRENERGIC-LIKE OCTOPAMINE RECEPTOR, ISOFORM B"/>
    <property type="match status" value="1"/>
</dbReference>
<dbReference type="Gene3D" id="1.20.1070.10">
    <property type="entry name" value="Rhodopsin 7-helix transmembrane proteins"/>
    <property type="match status" value="1"/>
</dbReference>
<evidence type="ECO:0000256" key="9">
    <source>
        <dbReference type="ARBA" id="ARBA00023224"/>
    </source>
</evidence>
<evidence type="ECO:0000256" key="7">
    <source>
        <dbReference type="ARBA" id="ARBA00023136"/>
    </source>
</evidence>
<reference evidence="13 14" key="1">
    <citation type="submission" date="2019-05" db="EMBL/GenBank/DDBJ databases">
        <title>Another draft genome of Portunus trituberculatus and its Hox gene families provides insights of decapod evolution.</title>
        <authorList>
            <person name="Jeong J.-H."/>
            <person name="Song I."/>
            <person name="Kim S."/>
            <person name="Choi T."/>
            <person name="Kim D."/>
            <person name="Ryu S."/>
            <person name="Kim W."/>
        </authorList>
    </citation>
    <scope>NUCLEOTIDE SEQUENCE [LARGE SCALE GENOMIC DNA]</scope>
    <source>
        <tissue evidence="13">Muscle</tissue>
    </source>
</reference>
<name>A0A5B7CX22_PORTR</name>
<proteinExistence type="inferred from homology"/>
<evidence type="ECO:0000256" key="3">
    <source>
        <dbReference type="ARBA" id="ARBA00022475"/>
    </source>
</evidence>
<evidence type="ECO:0000256" key="5">
    <source>
        <dbReference type="ARBA" id="ARBA00022989"/>
    </source>
</evidence>
<accession>A0A5B7CX22</accession>
<keyword evidence="6" id="KW-0297">G-protein coupled receptor</keyword>
<dbReference type="OrthoDB" id="5957871at2759"/>
<feature type="region of interest" description="Disordered" evidence="10">
    <location>
        <begin position="67"/>
        <end position="157"/>
    </location>
</feature>
<keyword evidence="14" id="KW-1185">Reference proteome</keyword>
<feature type="compositionally biased region" description="Basic and acidic residues" evidence="10">
    <location>
        <begin position="82"/>
        <end position="101"/>
    </location>
</feature>
<comment type="subcellular location">
    <subcellularLocation>
        <location evidence="1">Cell membrane</location>
        <topology evidence="1">Multi-pass membrane protein</topology>
    </subcellularLocation>
</comment>
<evidence type="ECO:0000259" key="12">
    <source>
        <dbReference type="PROSITE" id="PS50262"/>
    </source>
</evidence>
<evidence type="ECO:0000256" key="10">
    <source>
        <dbReference type="SAM" id="MobiDB-lite"/>
    </source>
</evidence>
<dbReference type="Proteomes" id="UP000324222">
    <property type="component" value="Unassembled WGS sequence"/>
</dbReference>
<evidence type="ECO:0000313" key="14">
    <source>
        <dbReference type="Proteomes" id="UP000324222"/>
    </source>
</evidence>
<keyword evidence="7 11" id="KW-0472">Membrane</keyword>
<dbReference type="AlphaFoldDB" id="A0A5B7CX22"/>
<comment type="caution">
    <text evidence="13">The sequence shown here is derived from an EMBL/GenBank/DDBJ whole genome shotgun (WGS) entry which is preliminary data.</text>
</comment>
<dbReference type="PROSITE" id="PS50262">
    <property type="entry name" value="G_PROTEIN_RECEP_F1_2"/>
    <property type="match status" value="1"/>
</dbReference>
<keyword evidence="8 13" id="KW-0675">Receptor</keyword>
<evidence type="ECO:0000256" key="11">
    <source>
        <dbReference type="SAM" id="Phobius"/>
    </source>
</evidence>
<dbReference type="Pfam" id="PF00001">
    <property type="entry name" value="7tm_1"/>
    <property type="match status" value="1"/>
</dbReference>
<keyword evidence="9" id="KW-0807">Transducer</keyword>
<dbReference type="PANTHER" id="PTHR24248">
    <property type="entry name" value="ADRENERGIC RECEPTOR-RELATED G-PROTEIN COUPLED RECEPTOR"/>
    <property type="match status" value="1"/>
</dbReference>
<feature type="domain" description="G-protein coupled receptors family 1 profile" evidence="12">
    <location>
        <begin position="1"/>
        <end position="250"/>
    </location>
</feature>
<feature type="transmembrane region" description="Helical" evidence="11">
    <location>
        <begin position="231"/>
        <end position="253"/>
    </location>
</feature>
<evidence type="ECO:0000256" key="2">
    <source>
        <dbReference type="ARBA" id="ARBA00010663"/>
    </source>
</evidence>
<keyword evidence="3" id="KW-1003">Cell membrane</keyword>
<protein>
    <submittedName>
        <fullName evidence="13">Alpha-2B adrenergic receptor</fullName>
    </submittedName>
</protein>
<dbReference type="InterPro" id="IPR000276">
    <property type="entry name" value="GPCR_Rhodpsn"/>
</dbReference>
<dbReference type="EMBL" id="VSRR010000319">
    <property type="protein sequence ID" value="MPC13959.1"/>
    <property type="molecule type" value="Genomic_DNA"/>
</dbReference>
<dbReference type="SUPFAM" id="SSF81321">
    <property type="entry name" value="Family A G protein-coupled receptor-like"/>
    <property type="match status" value="1"/>
</dbReference>
<comment type="similarity">
    <text evidence="2">Belongs to the G-protein coupled receptor 1 family.</text>
</comment>
<gene>
    <name evidence="13" type="primary">ADRA2B_0</name>
    <name evidence="13" type="ORF">E2C01_006711</name>
</gene>
<feature type="transmembrane region" description="Helical" evidence="11">
    <location>
        <begin position="194"/>
        <end position="219"/>
    </location>
</feature>
<keyword evidence="5 11" id="KW-1133">Transmembrane helix</keyword>